<dbReference type="Gene3D" id="2.60.40.10">
    <property type="entry name" value="Immunoglobulins"/>
    <property type="match status" value="1"/>
</dbReference>
<dbReference type="InterPro" id="IPR013783">
    <property type="entry name" value="Ig-like_fold"/>
</dbReference>
<reference evidence="1 2" key="1">
    <citation type="journal article" date="2013" name="PLoS ONE">
        <title>Genomic analysis of Melioribacter roseus, facultatively anaerobic organotrophic bacterium representing a novel deep lineage within Bacteriodetes/Chlorobi group.</title>
        <authorList>
            <person name="Kadnikov V.V."/>
            <person name="Mardanov A.V."/>
            <person name="Podosokorskaya O.A."/>
            <person name="Gavrilov S.N."/>
            <person name="Kublanov I.V."/>
            <person name="Beletsky A.V."/>
            <person name="Bonch-Osmolovskaya E.A."/>
            <person name="Ravin N.V."/>
        </authorList>
    </citation>
    <scope>NUCLEOTIDE SEQUENCE [LARGE SCALE GENOMIC DNA]</scope>
    <source>
        <strain evidence="2">JCM 17771 / P3M-2</strain>
    </source>
</reference>
<dbReference type="InterPro" id="IPR036116">
    <property type="entry name" value="FN3_sf"/>
</dbReference>
<keyword evidence="2" id="KW-1185">Reference proteome</keyword>
<dbReference type="SUPFAM" id="SSF49265">
    <property type="entry name" value="Fibronectin type III"/>
    <property type="match status" value="1"/>
</dbReference>
<dbReference type="Gene3D" id="2.60.40.4070">
    <property type="match status" value="1"/>
</dbReference>
<dbReference type="HOGENOM" id="CLU_390134_0_0_10"/>
<protein>
    <submittedName>
        <fullName evidence="1">Fibronectin type III domain protein</fullName>
    </submittedName>
</protein>
<organism evidence="1 2">
    <name type="scientific">Melioribacter roseus (strain DSM 23840 / JCM 17771 / VKM B-2668 / P3M-2)</name>
    <dbReference type="NCBI Taxonomy" id="1191523"/>
    <lineage>
        <taxon>Bacteria</taxon>
        <taxon>Pseudomonadati</taxon>
        <taxon>Ignavibacteriota</taxon>
        <taxon>Ignavibacteria</taxon>
        <taxon>Ignavibacteriales</taxon>
        <taxon>Melioribacteraceae</taxon>
        <taxon>Melioribacter</taxon>
    </lineage>
</organism>
<proteinExistence type="predicted"/>
<evidence type="ECO:0000313" key="2">
    <source>
        <dbReference type="Proteomes" id="UP000009011"/>
    </source>
</evidence>
<dbReference type="eggNOG" id="ENOG502ZA1T">
    <property type="taxonomic scope" value="Bacteria"/>
</dbReference>
<name>I6YYE0_MELRP</name>
<dbReference type="OrthoDB" id="9804605at2"/>
<dbReference type="Proteomes" id="UP000009011">
    <property type="component" value="Chromosome"/>
</dbReference>
<dbReference type="PATRIC" id="fig|1191523.3.peg.2478"/>
<dbReference type="STRING" id="1191523.MROS_2347"/>
<sequence>MLALQAAYAQLPPEREVALMKMGRVWIGVTANADKGNFDYRAGFFPNDYNIIGFRGQYRELNTGSGFQIGTTSEWPNPYTGLIDTLPIYGPTTDEFPIGKVTKPMTNYIRYRYPAQEVNFQSVDLEDFGVYDPSKFTGGTYDQIIEVSNEYVYGIEMHRKIMAWSQNYNDNYIIFEVTFENKSDFTFDSLYIKMEGNGANSYYSKGMTPAVPYNERPVLTRVWNHYYGGRIGDTARVFYQYSADDPDKPGDDMGAPIVTQDGRLLFSDIYFYSIIHASKQPFTNPADDVDDFLQPRITYAATATRIPYNVENDLYGSKNFWALAGGFSDYFPMTGNVWPETHHGGNSDELGVYDYSDYPGGTKQGANPMMVSVFGPYEKFEPGQKIRIVYASGIAGLSYQKAIEVGKKWLNKTLENPPNMPDPEKGWLPKEFAFPIDATEMDKIKDRWISSGIDSVMLTAYRAKWNFEHNYQIPQAPPPPSELTVTGYGDGVEIKWSCPDAESMPNFAGYRIMRRVSNQDTVFYETIYDSDANDRGLEHVFKDQTVLYGAQYYYYVQSKAKIDENDPNADPTTRGKMLYSSRVLVPNIYWINPPRPSSDDLSKVRIVPNPYNINDPLLKTYGFTDQRGIIFFNLPGTCTIKIFSENGDLVQTIVHDDPAKSGSVTWDMLTSSQQVISSGVYIAVIEKPNGELAYHKFVVVR</sequence>
<evidence type="ECO:0000313" key="1">
    <source>
        <dbReference type="EMBL" id="AFN75577.1"/>
    </source>
</evidence>
<dbReference type="AlphaFoldDB" id="I6YYE0"/>
<gene>
    <name evidence="1" type="ordered locus">MROS_2347</name>
</gene>
<dbReference type="EMBL" id="CP003557">
    <property type="protein sequence ID" value="AFN75577.1"/>
    <property type="molecule type" value="Genomic_DNA"/>
</dbReference>
<dbReference type="RefSeq" id="WP_014857007.1">
    <property type="nucleotide sequence ID" value="NC_018178.1"/>
</dbReference>
<dbReference type="KEGG" id="mro:MROS_2347"/>
<accession>I6YYE0</accession>